<feature type="region of interest" description="Disordered" evidence="1">
    <location>
        <begin position="65"/>
        <end position="90"/>
    </location>
</feature>
<dbReference type="AlphaFoldDB" id="A0A183UQK5"/>
<dbReference type="Proteomes" id="UP000050794">
    <property type="component" value="Unassembled WGS sequence"/>
</dbReference>
<protein>
    <submittedName>
        <fullName evidence="4">EKA-like protein</fullName>
    </submittedName>
</protein>
<sequence length="192" mass="20349">MSCPPHHIAFVSATMSRKLFQEAQSTETAKPKGGNEAPLHPERNLTTPGDKEGAVLGTAILETASTAKVPEVPGSTKPRTAVPETASTAHMPDLQAGFAASTAKLDMNATAQLPVQRGLENNANKSWMVAPVGLALLISQHLSLFPRTGCADFTSLPALSTRVRVNEEASVLFKKNLQNGRGDSQSEFSECL</sequence>
<feature type="region of interest" description="Disordered" evidence="1">
    <location>
        <begin position="23"/>
        <end position="51"/>
    </location>
</feature>
<name>A0A183UQK5_TOXCA</name>
<evidence type="ECO:0000256" key="1">
    <source>
        <dbReference type="SAM" id="MobiDB-lite"/>
    </source>
</evidence>
<evidence type="ECO:0000313" key="3">
    <source>
        <dbReference type="Proteomes" id="UP000050794"/>
    </source>
</evidence>
<feature type="compositionally biased region" description="Basic and acidic residues" evidence="1">
    <location>
        <begin position="39"/>
        <end position="51"/>
    </location>
</feature>
<reference evidence="4" key="1">
    <citation type="submission" date="2016-06" db="UniProtKB">
        <authorList>
            <consortium name="WormBaseParasite"/>
        </authorList>
    </citation>
    <scope>IDENTIFICATION</scope>
</reference>
<proteinExistence type="predicted"/>
<gene>
    <name evidence="2" type="ORF">TCNE_LOCUS10775</name>
</gene>
<accession>A0A183UQK5</accession>
<dbReference type="WBParaSite" id="TCNE_0001077501-mRNA-1">
    <property type="protein sequence ID" value="TCNE_0001077501-mRNA-1"/>
    <property type="gene ID" value="TCNE_0001077501"/>
</dbReference>
<keyword evidence="3" id="KW-1185">Reference proteome</keyword>
<reference evidence="2 3" key="2">
    <citation type="submission" date="2018-11" db="EMBL/GenBank/DDBJ databases">
        <authorList>
            <consortium name="Pathogen Informatics"/>
        </authorList>
    </citation>
    <scope>NUCLEOTIDE SEQUENCE [LARGE SCALE GENOMIC DNA]</scope>
</reference>
<organism evidence="3 4">
    <name type="scientific">Toxocara canis</name>
    <name type="common">Canine roundworm</name>
    <dbReference type="NCBI Taxonomy" id="6265"/>
    <lineage>
        <taxon>Eukaryota</taxon>
        <taxon>Metazoa</taxon>
        <taxon>Ecdysozoa</taxon>
        <taxon>Nematoda</taxon>
        <taxon>Chromadorea</taxon>
        <taxon>Rhabditida</taxon>
        <taxon>Spirurina</taxon>
        <taxon>Ascaridomorpha</taxon>
        <taxon>Ascaridoidea</taxon>
        <taxon>Toxocaridae</taxon>
        <taxon>Toxocara</taxon>
    </lineage>
</organism>
<evidence type="ECO:0000313" key="2">
    <source>
        <dbReference type="EMBL" id="VDM42096.1"/>
    </source>
</evidence>
<dbReference type="EMBL" id="UYWY01020613">
    <property type="protein sequence ID" value="VDM42096.1"/>
    <property type="molecule type" value="Genomic_DNA"/>
</dbReference>
<evidence type="ECO:0000313" key="4">
    <source>
        <dbReference type="WBParaSite" id="TCNE_0001077501-mRNA-1"/>
    </source>
</evidence>